<proteinExistence type="inferred from homology"/>
<comment type="catalytic activity">
    <reaction evidence="5">
        <text>a uridine in RNA = a pseudouridine in RNA</text>
        <dbReference type="Rhea" id="RHEA:48348"/>
        <dbReference type="Rhea" id="RHEA-COMP:12068"/>
        <dbReference type="Rhea" id="RHEA-COMP:12069"/>
        <dbReference type="ChEBI" id="CHEBI:65314"/>
        <dbReference type="ChEBI" id="CHEBI:65315"/>
    </reaction>
</comment>
<dbReference type="SUPFAM" id="SSF55174">
    <property type="entry name" value="Alpha-L RNA-binding motif"/>
    <property type="match status" value="1"/>
</dbReference>
<evidence type="ECO:0000313" key="7">
    <source>
        <dbReference type="EMBL" id="MBB3839980.1"/>
    </source>
</evidence>
<dbReference type="PROSITE" id="PS01129">
    <property type="entry name" value="PSI_RLU"/>
    <property type="match status" value="1"/>
</dbReference>
<dbReference type="InterPro" id="IPR050188">
    <property type="entry name" value="RluA_PseudoU_synthase"/>
</dbReference>
<dbReference type="PANTHER" id="PTHR21600">
    <property type="entry name" value="MITOCHONDRIAL RNA PSEUDOURIDINE SYNTHASE"/>
    <property type="match status" value="1"/>
</dbReference>
<dbReference type="InterPro" id="IPR002942">
    <property type="entry name" value="S4_RNA-bd"/>
</dbReference>
<dbReference type="PANTHER" id="PTHR21600:SF44">
    <property type="entry name" value="RIBOSOMAL LARGE SUBUNIT PSEUDOURIDINE SYNTHASE D"/>
    <property type="match status" value="1"/>
</dbReference>
<gene>
    <name evidence="7" type="ORF">FHS57_003993</name>
</gene>
<protein>
    <recommendedName>
        <fullName evidence="5">Pseudouridine synthase</fullName>
        <ecNumber evidence="5">5.4.99.-</ecNumber>
    </recommendedName>
</protein>
<evidence type="ECO:0000313" key="8">
    <source>
        <dbReference type="Proteomes" id="UP000541352"/>
    </source>
</evidence>
<comment type="function">
    <text evidence="5">Responsible for synthesis of pseudouridine from uracil.</text>
</comment>
<keyword evidence="8" id="KW-1185">Reference proteome</keyword>
<evidence type="ECO:0000256" key="1">
    <source>
        <dbReference type="ARBA" id="ARBA00010876"/>
    </source>
</evidence>
<dbReference type="Proteomes" id="UP000541352">
    <property type="component" value="Unassembled WGS sequence"/>
</dbReference>
<organism evidence="7 8">
    <name type="scientific">Runella defluvii</name>
    <dbReference type="NCBI Taxonomy" id="370973"/>
    <lineage>
        <taxon>Bacteria</taxon>
        <taxon>Pseudomonadati</taxon>
        <taxon>Bacteroidota</taxon>
        <taxon>Cytophagia</taxon>
        <taxon>Cytophagales</taxon>
        <taxon>Spirosomataceae</taxon>
        <taxon>Runella</taxon>
    </lineage>
</organism>
<dbReference type="Pfam" id="PF00849">
    <property type="entry name" value="PseudoU_synth_2"/>
    <property type="match status" value="1"/>
</dbReference>
<dbReference type="AlphaFoldDB" id="A0A7W5ZNM4"/>
<dbReference type="EC" id="5.4.99.-" evidence="5"/>
<evidence type="ECO:0000259" key="6">
    <source>
        <dbReference type="SMART" id="SM00363"/>
    </source>
</evidence>
<dbReference type="EMBL" id="JACIBY010000009">
    <property type="protein sequence ID" value="MBB3839980.1"/>
    <property type="molecule type" value="Genomic_DNA"/>
</dbReference>
<dbReference type="PROSITE" id="PS50889">
    <property type="entry name" value="S4"/>
    <property type="match status" value="1"/>
</dbReference>
<comment type="similarity">
    <text evidence="1 5">Belongs to the pseudouridine synthase RluA family.</text>
</comment>
<dbReference type="InterPro" id="IPR036986">
    <property type="entry name" value="S4_RNA-bd_sf"/>
</dbReference>
<dbReference type="CDD" id="cd02869">
    <property type="entry name" value="PseudoU_synth_RluA_like"/>
    <property type="match status" value="1"/>
</dbReference>
<dbReference type="Gene3D" id="3.10.290.10">
    <property type="entry name" value="RNA-binding S4 domain"/>
    <property type="match status" value="1"/>
</dbReference>
<sequence length="289" mass="32668">MKLQVTEEIELMVFLLSKLTHHSRTNIKSLLRDGQIHVDGRSVTQFNHRLAAGQTVEISPKKSVKPAQRPTKGIRILFEDAYLIIVEKEAGLLSIATDKGDEPTAYRMLSEHVKTQDPKNKIFIVHRLDRDTSGVMVFAKSEDIKNKLQSTWGPDTKERTYIALVEGKPNPPQGTIRSYLQESKATIVYSSKNPERGQLAITHYETLQSNAHFSLLKVELETGRKNQIRVHMQDLGHSVVGDKKYGSSQNPLHRLGLHAWVLGLTHPVTNNYLRYESKIPAKFLGVFGK</sequence>
<evidence type="ECO:0000256" key="5">
    <source>
        <dbReference type="RuleBase" id="RU362028"/>
    </source>
</evidence>
<dbReference type="InterPro" id="IPR006225">
    <property type="entry name" value="PsdUridine_synth_RluC/D"/>
</dbReference>
<dbReference type="GO" id="GO:0120159">
    <property type="term" value="F:rRNA pseudouridine synthase activity"/>
    <property type="evidence" value="ECO:0007669"/>
    <property type="project" value="UniProtKB-ARBA"/>
</dbReference>
<dbReference type="SUPFAM" id="SSF55120">
    <property type="entry name" value="Pseudouridine synthase"/>
    <property type="match status" value="1"/>
</dbReference>
<keyword evidence="4" id="KW-0694">RNA-binding</keyword>
<dbReference type="InterPro" id="IPR006145">
    <property type="entry name" value="PsdUridine_synth_RsuA/RluA"/>
</dbReference>
<comment type="caution">
    <text evidence="7">The sequence shown here is derived from an EMBL/GenBank/DDBJ whole genome shotgun (WGS) entry which is preliminary data.</text>
</comment>
<dbReference type="InterPro" id="IPR020103">
    <property type="entry name" value="PsdUridine_synth_cat_dom_sf"/>
</dbReference>
<dbReference type="GO" id="GO:0003723">
    <property type="term" value="F:RNA binding"/>
    <property type="evidence" value="ECO:0007669"/>
    <property type="project" value="UniProtKB-KW"/>
</dbReference>
<dbReference type="InterPro" id="IPR006224">
    <property type="entry name" value="PsdUridine_synth_RluA-like_CS"/>
</dbReference>
<keyword evidence="2 5" id="KW-0413">Isomerase</keyword>
<dbReference type="RefSeq" id="WP_183976686.1">
    <property type="nucleotide sequence ID" value="NZ_JACIBY010000009.1"/>
</dbReference>
<dbReference type="GO" id="GO:0000455">
    <property type="term" value="P:enzyme-directed rRNA pseudouridine synthesis"/>
    <property type="evidence" value="ECO:0007669"/>
    <property type="project" value="TreeGrafter"/>
</dbReference>
<evidence type="ECO:0000256" key="3">
    <source>
        <dbReference type="PIRSR" id="PIRSR606225-1"/>
    </source>
</evidence>
<evidence type="ECO:0000256" key="4">
    <source>
        <dbReference type="PROSITE-ProRule" id="PRU00182"/>
    </source>
</evidence>
<evidence type="ECO:0000256" key="2">
    <source>
        <dbReference type="ARBA" id="ARBA00023235"/>
    </source>
</evidence>
<dbReference type="SMART" id="SM00363">
    <property type="entry name" value="S4"/>
    <property type="match status" value="1"/>
</dbReference>
<dbReference type="Gene3D" id="3.30.2350.10">
    <property type="entry name" value="Pseudouridine synthase"/>
    <property type="match status" value="1"/>
</dbReference>
<dbReference type="CDD" id="cd00165">
    <property type="entry name" value="S4"/>
    <property type="match status" value="1"/>
</dbReference>
<accession>A0A7W5ZNM4</accession>
<feature type="active site" evidence="3">
    <location>
        <position position="129"/>
    </location>
</feature>
<dbReference type="NCBIfam" id="TIGR00005">
    <property type="entry name" value="rluA_subfam"/>
    <property type="match status" value="1"/>
</dbReference>
<name>A0A7W5ZNM4_9BACT</name>
<feature type="domain" description="RNA-binding S4" evidence="6">
    <location>
        <begin position="9"/>
        <end position="70"/>
    </location>
</feature>
<reference evidence="7 8" key="1">
    <citation type="submission" date="2020-08" db="EMBL/GenBank/DDBJ databases">
        <title>Genomic Encyclopedia of Type Strains, Phase IV (KMG-IV): sequencing the most valuable type-strain genomes for metagenomic binning, comparative biology and taxonomic classification.</title>
        <authorList>
            <person name="Goeker M."/>
        </authorList>
    </citation>
    <scope>NUCLEOTIDE SEQUENCE [LARGE SCALE GENOMIC DNA]</scope>
    <source>
        <strain evidence="7 8">DSM 17976</strain>
    </source>
</reference>